<dbReference type="PANTHER" id="PTHR43877">
    <property type="entry name" value="AMINOALKYLPHOSPHONATE N-ACETYLTRANSFERASE-RELATED-RELATED"/>
    <property type="match status" value="1"/>
</dbReference>
<feature type="domain" description="N-acetyltransferase" evidence="3">
    <location>
        <begin position="8"/>
        <end position="172"/>
    </location>
</feature>
<dbReference type="Proteomes" id="UP000054314">
    <property type="component" value="Unassembled WGS sequence"/>
</dbReference>
<evidence type="ECO:0000313" key="4">
    <source>
        <dbReference type="EMBL" id="KGM12984.1"/>
    </source>
</evidence>
<sequence>MVDEPTGVVIRSATPQDARAIADVHVTSWRQAYAGLIDEEYLAGLDVDTRAERWRDTLEGNNSTQVWVAQDDDHVVGFASLGPSQDEDAGRETMQVYALYLDPAAWGRGAARSLIRMVIDAVPTGAPLTLWVAAGNDRARHFYRRNGFVDDGVERIEEFGGDRVREVRYRRS</sequence>
<dbReference type="PROSITE" id="PS51186">
    <property type="entry name" value="GNAT"/>
    <property type="match status" value="1"/>
</dbReference>
<keyword evidence="1 4" id="KW-0808">Transferase</keyword>
<gene>
    <name evidence="4" type="ORF">N869_16875</name>
</gene>
<comment type="caution">
    <text evidence="4">The sequence shown here is derived from an EMBL/GenBank/DDBJ whole genome shotgun (WGS) entry which is preliminary data.</text>
</comment>
<dbReference type="Pfam" id="PF00583">
    <property type="entry name" value="Acetyltransf_1"/>
    <property type="match status" value="1"/>
</dbReference>
<dbReference type="AlphaFoldDB" id="A0A0A0C0M7"/>
<dbReference type="RefSeq" id="WP_035060227.1">
    <property type="nucleotide sequence ID" value="NZ_AXCZ01000076.1"/>
</dbReference>
<organism evidence="4 5">
    <name type="scientific">Cellulomonas bogoriensis 69B4 = DSM 16987</name>
    <dbReference type="NCBI Taxonomy" id="1386082"/>
    <lineage>
        <taxon>Bacteria</taxon>
        <taxon>Bacillati</taxon>
        <taxon>Actinomycetota</taxon>
        <taxon>Actinomycetes</taxon>
        <taxon>Micrococcales</taxon>
        <taxon>Cellulomonadaceae</taxon>
        <taxon>Cellulomonas</taxon>
    </lineage>
</organism>
<dbReference type="EMBL" id="AXCZ01000076">
    <property type="protein sequence ID" value="KGM12984.1"/>
    <property type="molecule type" value="Genomic_DNA"/>
</dbReference>
<evidence type="ECO:0000256" key="2">
    <source>
        <dbReference type="ARBA" id="ARBA00023315"/>
    </source>
</evidence>
<protein>
    <submittedName>
        <fullName evidence="4">GCN5 family acetyltransferase</fullName>
    </submittedName>
</protein>
<dbReference type="InterPro" id="IPR016181">
    <property type="entry name" value="Acyl_CoA_acyltransferase"/>
</dbReference>
<keyword evidence="2" id="KW-0012">Acyltransferase</keyword>
<proteinExistence type="predicted"/>
<dbReference type="OrthoDB" id="5243635at2"/>
<keyword evidence="5" id="KW-1185">Reference proteome</keyword>
<evidence type="ECO:0000313" key="5">
    <source>
        <dbReference type="Proteomes" id="UP000054314"/>
    </source>
</evidence>
<dbReference type="SUPFAM" id="SSF55729">
    <property type="entry name" value="Acyl-CoA N-acyltransferases (Nat)"/>
    <property type="match status" value="1"/>
</dbReference>
<dbReference type="InterPro" id="IPR050832">
    <property type="entry name" value="Bact_Acetyltransf"/>
</dbReference>
<dbReference type="InterPro" id="IPR000182">
    <property type="entry name" value="GNAT_dom"/>
</dbReference>
<reference evidence="4 5" key="1">
    <citation type="submission" date="2013-08" db="EMBL/GenBank/DDBJ databases">
        <title>Genome sequencing of Cellulomonas bogoriensis 69B4.</title>
        <authorList>
            <person name="Chen F."/>
            <person name="Li Y."/>
            <person name="Wang G."/>
        </authorList>
    </citation>
    <scope>NUCLEOTIDE SEQUENCE [LARGE SCALE GENOMIC DNA]</scope>
    <source>
        <strain evidence="4 5">69B4</strain>
    </source>
</reference>
<evidence type="ECO:0000259" key="3">
    <source>
        <dbReference type="PROSITE" id="PS51186"/>
    </source>
</evidence>
<dbReference type="Gene3D" id="3.40.630.30">
    <property type="match status" value="1"/>
</dbReference>
<accession>A0A0A0C0M7</accession>
<dbReference type="GO" id="GO:0016747">
    <property type="term" value="F:acyltransferase activity, transferring groups other than amino-acyl groups"/>
    <property type="evidence" value="ECO:0007669"/>
    <property type="project" value="InterPro"/>
</dbReference>
<name>A0A0A0C0M7_9CELL</name>
<evidence type="ECO:0000256" key="1">
    <source>
        <dbReference type="ARBA" id="ARBA00022679"/>
    </source>
</evidence>
<dbReference type="CDD" id="cd04301">
    <property type="entry name" value="NAT_SF"/>
    <property type="match status" value="1"/>
</dbReference>